<keyword evidence="17" id="KW-1185">Reference proteome</keyword>
<evidence type="ECO:0000313" key="17">
    <source>
        <dbReference type="Proteomes" id="UP000694388"/>
    </source>
</evidence>
<feature type="transmembrane region" description="Helical" evidence="13">
    <location>
        <begin position="240"/>
        <end position="264"/>
    </location>
</feature>
<evidence type="ECO:0000259" key="14">
    <source>
        <dbReference type="PROSITE" id="PS50055"/>
    </source>
</evidence>
<dbReference type="Gene3D" id="3.90.190.10">
    <property type="entry name" value="Protein tyrosine phosphatase superfamily"/>
    <property type="match status" value="1"/>
</dbReference>
<evidence type="ECO:0000313" key="16">
    <source>
        <dbReference type="Ensembl" id="ENSEBUP00000022722.1"/>
    </source>
</evidence>
<evidence type="ECO:0000256" key="5">
    <source>
        <dbReference type="ARBA" id="ARBA00022989"/>
    </source>
</evidence>
<dbReference type="PANTHER" id="PTHR46106:SF4">
    <property type="entry name" value="IA-2 PROTEIN TYROSINE PHOSPHATASE, ISOFORM C"/>
    <property type="match status" value="1"/>
</dbReference>
<reference evidence="16" key="2">
    <citation type="submission" date="2025-09" db="UniProtKB">
        <authorList>
            <consortium name="Ensembl"/>
        </authorList>
    </citation>
    <scope>IDENTIFICATION</scope>
</reference>
<dbReference type="PROSITE" id="PS50055">
    <property type="entry name" value="TYR_PHOSPHATASE_PTP"/>
    <property type="match status" value="1"/>
</dbReference>
<dbReference type="InterPro" id="IPR000242">
    <property type="entry name" value="PTP_cat"/>
</dbReference>
<dbReference type="InterPro" id="IPR000387">
    <property type="entry name" value="Tyr_Pase_dom"/>
</dbReference>
<comment type="subcellular location">
    <subcellularLocation>
        <location evidence="1">Cytoplasmic vesicle</location>
        <location evidence="1">Secretory vesicle membrane</location>
        <topology evidence="1">Single-pass type I membrane protein</topology>
    </subcellularLocation>
    <subcellularLocation>
        <location evidence="11">Synapse</location>
    </subcellularLocation>
</comment>
<keyword evidence="2" id="KW-0597">Phosphoprotein</keyword>
<dbReference type="Pfam" id="PF11548">
    <property type="entry name" value="Receptor_IA-2"/>
    <property type="match status" value="1"/>
</dbReference>
<evidence type="ECO:0000256" key="2">
    <source>
        <dbReference type="ARBA" id="ARBA00022553"/>
    </source>
</evidence>
<feature type="region of interest" description="Disordered" evidence="12">
    <location>
        <begin position="305"/>
        <end position="347"/>
    </location>
</feature>
<keyword evidence="6" id="KW-0770">Synapse</keyword>
<dbReference type="GeneTree" id="ENSGT00940000154095"/>
<dbReference type="Proteomes" id="UP000694388">
    <property type="component" value="Unplaced"/>
</dbReference>
<dbReference type="SMART" id="SM00194">
    <property type="entry name" value="PTPc"/>
    <property type="match status" value="1"/>
</dbReference>
<feature type="domain" description="Tyrosine specific protein phosphatases" evidence="15">
    <location>
        <begin position="550"/>
        <end position="622"/>
    </location>
</feature>
<dbReference type="InterPro" id="IPR021613">
    <property type="entry name" value="Receptor_IA-2_dom"/>
</dbReference>
<dbReference type="PROSITE" id="PS50056">
    <property type="entry name" value="TYR_PHOSPHATASE_2"/>
    <property type="match status" value="1"/>
</dbReference>
<accession>A0A8C4X006</accession>
<dbReference type="FunFam" id="3.90.190.10:FF:000017">
    <property type="entry name" value="receptor-type tyrosine-protein phosphatase-like N isoform X2"/>
    <property type="match status" value="1"/>
</dbReference>
<feature type="domain" description="Tyrosine-protein phosphatase" evidence="14">
    <location>
        <begin position="372"/>
        <end position="621"/>
    </location>
</feature>
<name>A0A8C4X006_EPTBU</name>
<evidence type="ECO:0000256" key="4">
    <source>
        <dbReference type="ARBA" id="ARBA00022729"/>
    </source>
</evidence>
<feature type="compositionally biased region" description="Basic and acidic residues" evidence="12">
    <location>
        <begin position="100"/>
        <end position="122"/>
    </location>
</feature>
<evidence type="ECO:0000256" key="3">
    <source>
        <dbReference type="ARBA" id="ARBA00022692"/>
    </source>
</evidence>
<dbReference type="GO" id="GO:0004725">
    <property type="term" value="F:protein tyrosine phosphatase activity"/>
    <property type="evidence" value="ECO:0007669"/>
    <property type="project" value="InterPro"/>
</dbReference>
<keyword evidence="9" id="KW-0325">Glycoprotein</keyword>
<dbReference type="GO" id="GO:0035773">
    <property type="term" value="P:insulin secretion involved in cellular response to glucose stimulus"/>
    <property type="evidence" value="ECO:0007669"/>
    <property type="project" value="TreeGrafter"/>
</dbReference>
<dbReference type="InterPro" id="IPR033522">
    <property type="entry name" value="IA-2/IA-2_beta"/>
</dbReference>
<reference evidence="16" key="1">
    <citation type="submission" date="2025-08" db="UniProtKB">
        <authorList>
            <consortium name="Ensembl"/>
        </authorList>
    </citation>
    <scope>IDENTIFICATION</scope>
</reference>
<keyword evidence="10" id="KW-0968">Cytoplasmic vesicle</keyword>
<dbReference type="InterPro" id="IPR016130">
    <property type="entry name" value="Tyr_Pase_AS"/>
</dbReference>
<dbReference type="InterPro" id="IPR038112">
    <property type="entry name" value="Receptor_IA-2_ectodomain_sf"/>
</dbReference>
<evidence type="ECO:0000256" key="8">
    <source>
        <dbReference type="ARBA" id="ARBA00023170"/>
    </source>
</evidence>
<evidence type="ECO:0000256" key="12">
    <source>
        <dbReference type="SAM" id="MobiDB-lite"/>
    </source>
</evidence>
<dbReference type="InterPro" id="IPR003595">
    <property type="entry name" value="Tyr_Pase_cat"/>
</dbReference>
<proteinExistence type="predicted"/>
<sequence length="645" mass="72468">MAGRQRGKSALDWYRKLLFAEGSPPDRSPGSEGWTKWQEASGITEGLHSKHNALFAFSHHHEGFTGKPYQFREWKELRPHGSTEKLYSKSGSTTVPPQIKFEDLLSKQEETPKPKEKDEQRHGNKQAQSHAQERYGYIITNEDPLSVRDGLVLLDTLAHSARLPLRAFADVSVIGPAVAFQLSRETHNLSISDVTAIAVRAKTALENSTSLKILQIGVGERRASQQVQARARATSYPTHLTVAAVVLTACAAGVLLATAIIMGLRRQNPANYKVAFPGDVNEGSATDAHTDYQELCRQRMAGRGMERGTEKLPASRGNSVSSQVSDVAQHSPSSRSSTSSWSEEPVSSHMDISTGHIILSYMEDHLQNADRLQQEWETLCTYQAEPSSCSYAQTDSNKTKNRTIDALPYDHARVKVKAEYNHAQCDYINASPITDHDPRSPCYIATQGPLLHTVPDFWQMVWESGCVVIVMLTPLCENGVRQSQCYWPDEGSTVYHIYEVNLVSEHIWCEDYLVRSFYLKNLRSGETRTVTQFHYLSWSDHRVPSTRSLLDFRRKVNKCYRGRSCPVILHCSNGVGRTGTYLLIDMVLNRMAKGAKELDMAATLEHIRDQRDNCVQTKVMFIHSLSSFKPKRWPVSIKTCTPQVM</sequence>
<evidence type="ECO:0000256" key="13">
    <source>
        <dbReference type="SAM" id="Phobius"/>
    </source>
</evidence>
<dbReference type="GO" id="GO:0051046">
    <property type="term" value="P:regulation of secretion"/>
    <property type="evidence" value="ECO:0007669"/>
    <property type="project" value="TreeGrafter"/>
</dbReference>
<dbReference type="PROSITE" id="PS00383">
    <property type="entry name" value="TYR_PHOSPHATASE_1"/>
    <property type="match status" value="1"/>
</dbReference>
<evidence type="ECO:0000256" key="9">
    <source>
        <dbReference type="ARBA" id="ARBA00023180"/>
    </source>
</evidence>
<dbReference type="InterPro" id="IPR029021">
    <property type="entry name" value="Prot-tyrosine_phosphatase-like"/>
</dbReference>
<dbReference type="Gene3D" id="3.30.70.2470">
    <property type="entry name" value="Protein-tyrosine phosphatase receptor IA-2 ectodomain"/>
    <property type="match status" value="1"/>
</dbReference>
<protein>
    <submittedName>
        <fullName evidence="16">Protein tyrosine phosphatase receptor type N2</fullName>
    </submittedName>
</protein>
<dbReference type="SMART" id="SM00404">
    <property type="entry name" value="PTPc_motif"/>
    <property type="match status" value="1"/>
</dbReference>
<evidence type="ECO:0000256" key="11">
    <source>
        <dbReference type="ARBA" id="ARBA00034103"/>
    </source>
</evidence>
<dbReference type="Pfam" id="PF00102">
    <property type="entry name" value="Y_phosphatase"/>
    <property type="match status" value="1"/>
</dbReference>
<feature type="compositionally biased region" description="Polar residues" evidence="12">
    <location>
        <begin position="316"/>
        <end position="330"/>
    </location>
</feature>
<feature type="region of interest" description="Disordered" evidence="12">
    <location>
        <begin position="83"/>
        <end position="131"/>
    </location>
</feature>
<evidence type="ECO:0000256" key="1">
    <source>
        <dbReference type="ARBA" id="ARBA00004212"/>
    </source>
</evidence>
<keyword evidence="8" id="KW-0675">Receptor</keyword>
<dbReference type="Ensembl" id="ENSEBUT00000023298.1">
    <property type="protein sequence ID" value="ENSEBUP00000022722.1"/>
    <property type="gene ID" value="ENSEBUG00000014000.1"/>
</dbReference>
<feature type="compositionally biased region" description="Low complexity" evidence="12">
    <location>
        <begin position="331"/>
        <end position="347"/>
    </location>
</feature>
<keyword evidence="5 13" id="KW-1133">Transmembrane helix</keyword>
<dbReference type="GO" id="GO:0045202">
    <property type="term" value="C:synapse"/>
    <property type="evidence" value="ECO:0007669"/>
    <property type="project" value="UniProtKB-SubCell"/>
</dbReference>
<dbReference type="GO" id="GO:0030141">
    <property type="term" value="C:secretory granule"/>
    <property type="evidence" value="ECO:0007669"/>
    <property type="project" value="InterPro"/>
</dbReference>
<dbReference type="PRINTS" id="PR00700">
    <property type="entry name" value="PRTYPHPHTASE"/>
</dbReference>
<dbReference type="SUPFAM" id="SSF52799">
    <property type="entry name" value="(Phosphotyrosine protein) phosphatases II"/>
    <property type="match status" value="1"/>
</dbReference>
<organism evidence="16 17">
    <name type="scientific">Eptatretus burgeri</name>
    <name type="common">Inshore hagfish</name>
    <dbReference type="NCBI Taxonomy" id="7764"/>
    <lineage>
        <taxon>Eukaryota</taxon>
        <taxon>Metazoa</taxon>
        <taxon>Chordata</taxon>
        <taxon>Craniata</taxon>
        <taxon>Vertebrata</taxon>
        <taxon>Cyclostomata</taxon>
        <taxon>Myxini</taxon>
        <taxon>Myxiniformes</taxon>
        <taxon>Myxinidae</taxon>
        <taxon>Eptatretinae</taxon>
        <taxon>Eptatretus</taxon>
    </lineage>
</organism>
<dbReference type="PANTHER" id="PTHR46106">
    <property type="entry name" value="IA-2 PROTEIN TYROSINE PHOSPHATASE, ISOFORM C"/>
    <property type="match status" value="1"/>
</dbReference>
<keyword evidence="7 13" id="KW-0472">Membrane</keyword>
<evidence type="ECO:0000256" key="6">
    <source>
        <dbReference type="ARBA" id="ARBA00023018"/>
    </source>
</evidence>
<dbReference type="GO" id="GO:0030658">
    <property type="term" value="C:transport vesicle membrane"/>
    <property type="evidence" value="ECO:0007669"/>
    <property type="project" value="UniProtKB-SubCell"/>
</dbReference>
<evidence type="ECO:0000256" key="7">
    <source>
        <dbReference type="ARBA" id="ARBA00023136"/>
    </source>
</evidence>
<dbReference type="AlphaFoldDB" id="A0A8C4X006"/>
<evidence type="ECO:0000256" key="10">
    <source>
        <dbReference type="ARBA" id="ARBA00023329"/>
    </source>
</evidence>
<keyword evidence="3 13" id="KW-0812">Transmembrane</keyword>
<evidence type="ECO:0000259" key="15">
    <source>
        <dbReference type="PROSITE" id="PS50056"/>
    </source>
</evidence>
<keyword evidence="4" id="KW-0732">Signal</keyword>